<comment type="caution">
    <text evidence="3">The sequence shown here is derived from an EMBL/GenBank/DDBJ whole genome shotgun (WGS) entry which is preliminary data.</text>
</comment>
<keyword evidence="1 3" id="KW-0378">Hydrolase</keyword>
<dbReference type="RefSeq" id="WP_344138080.1">
    <property type="nucleotide sequence ID" value="NZ_BAAALT010000230.1"/>
</dbReference>
<dbReference type="SUPFAM" id="SSF53474">
    <property type="entry name" value="alpha/beta-Hydrolases"/>
    <property type="match status" value="1"/>
</dbReference>
<dbReference type="PANTHER" id="PTHR48081">
    <property type="entry name" value="AB HYDROLASE SUPERFAMILY PROTEIN C4A8.06C"/>
    <property type="match status" value="1"/>
</dbReference>
<dbReference type="InterPro" id="IPR029058">
    <property type="entry name" value="AB_hydrolase_fold"/>
</dbReference>
<feature type="domain" description="Alpha/beta hydrolase fold-3" evidence="2">
    <location>
        <begin position="79"/>
        <end position="285"/>
    </location>
</feature>
<dbReference type="PANTHER" id="PTHR48081:SF8">
    <property type="entry name" value="ALPHA_BETA HYDROLASE FOLD-3 DOMAIN-CONTAINING PROTEIN-RELATED"/>
    <property type="match status" value="1"/>
</dbReference>
<evidence type="ECO:0000313" key="4">
    <source>
        <dbReference type="Proteomes" id="UP001500218"/>
    </source>
</evidence>
<accession>A0ABN2MGR6</accession>
<proteinExistence type="predicted"/>
<protein>
    <submittedName>
        <fullName evidence="3">Alpha/beta hydrolase</fullName>
    </submittedName>
</protein>
<evidence type="ECO:0000259" key="2">
    <source>
        <dbReference type="Pfam" id="PF07859"/>
    </source>
</evidence>
<dbReference type="InterPro" id="IPR013094">
    <property type="entry name" value="AB_hydrolase_3"/>
</dbReference>
<reference evidence="3 4" key="1">
    <citation type="journal article" date="2019" name="Int. J. Syst. Evol. Microbiol.">
        <title>The Global Catalogue of Microorganisms (GCM) 10K type strain sequencing project: providing services to taxonomists for standard genome sequencing and annotation.</title>
        <authorList>
            <consortium name="The Broad Institute Genomics Platform"/>
            <consortium name="The Broad Institute Genome Sequencing Center for Infectious Disease"/>
            <person name="Wu L."/>
            <person name="Ma J."/>
        </authorList>
    </citation>
    <scope>NUCLEOTIDE SEQUENCE [LARGE SCALE GENOMIC DNA]</scope>
    <source>
        <strain evidence="3 4">JCM 13250</strain>
    </source>
</reference>
<organism evidence="3 4">
    <name type="scientific">Luedemannella flava</name>
    <dbReference type="NCBI Taxonomy" id="349316"/>
    <lineage>
        <taxon>Bacteria</taxon>
        <taxon>Bacillati</taxon>
        <taxon>Actinomycetota</taxon>
        <taxon>Actinomycetes</taxon>
        <taxon>Micromonosporales</taxon>
        <taxon>Micromonosporaceae</taxon>
        <taxon>Luedemannella</taxon>
    </lineage>
</organism>
<dbReference type="Pfam" id="PF07859">
    <property type="entry name" value="Abhydrolase_3"/>
    <property type="match status" value="1"/>
</dbReference>
<evidence type="ECO:0000313" key="3">
    <source>
        <dbReference type="EMBL" id="GAA1826651.1"/>
    </source>
</evidence>
<evidence type="ECO:0000256" key="1">
    <source>
        <dbReference type="ARBA" id="ARBA00022801"/>
    </source>
</evidence>
<keyword evidence="4" id="KW-1185">Reference proteome</keyword>
<dbReference type="EMBL" id="BAAALT010000230">
    <property type="protein sequence ID" value="GAA1826651.1"/>
    <property type="molecule type" value="Genomic_DNA"/>
</dbReference>
<dbReference type="Gene3D" id="3.40.50.1820">
    <property type="entry name" value="alpha/beta hydrolase"/>
    <property type="match status" value="1"/>
</dbReference>
<dbReference type="InterPro" id="IPR050300">
    <property type="entry name" value="GDXG_lipolytic_enzyme"/>
</dbReference>
<sequence>MPLHPQVEAARARRERAGVAPLYTLAVAAARDADLASIQAGGGAAVPVREVLDGSVPGPAGPVPIRRYRPTAGDRLPTLVYFFGGGWTLGNLDTSDGICRALATSAGCQVIAVGYRLAPEAKFPAAVHDCAAAVEWIAAHADEIGADPDRIAVGGDSAGGNLAAAVTLLAAGSGGPRLVGQLLVYPNTDYGSQTESMRDNTDPLLFNRTSVGWYWSHYLADPADGEHPLASPLRAPDLTGLPPALVITAEYDPLRDEAEAYAHRLREAGVEVTLTRYDGMVHGFFAMAGDLEAGRAAQDQAAAQLVAWFTRPSRTAHATSASG</sequence>
<name>A0ABN2MGR6_9ACTN</name>
<dbReference type="GO" id="GO:0016787">
    <property type="term" value="F:hydrolase activity"/>
    <property type="evidence" value="ECO:0007669"/>
    <property type="project" value="UniProtKB-KW"/>
</dbReference>
<gene>
    <name evidence="3" type="ORF">GCM10009682_52790</name>
</gene>
<dbReference type="Proteomes" id="UP001500218">
    <property type="component" value="Unassembled WGS sequence"/>
</dbReference>